<sequence length="545" mass="57506">MVTSAQDPEGARAEPSTVLAEILPGIAVVFGDVPAGLDLVDFGLVPTDDRARISTALASAGVLTTAGGGIGKAVTGAQGLFRLGAETQALVNGGATLAIKNGANLGAVMKGGKIVAQARLVPVAALNPVTAAAVIGPAVAMVALQMKLSEISGLVSTNIALTTQVLTTIRREQWAELLGLVASIDGVVAQAREVGAVPESLWDSIAGSEAPLRKQLGLYRENVVEHVRQLDKRDAQDRRQYLETNAEAIVFDTNALLSSLKGWTGYQALRAGRARTAGADDPAEARLVDVITRDAQEELASGLATTTTLVDALTRELQIIAELRGRAGMPLTQKRKDAKAVRLTCGQLLDAIRPLADVLRPQAPAPQEPDVVCAPADLDHEPYLRVLRWLLEDGEHVRCLAFPFRLDDLAKGAVLLGRLDPEKWAAVVAVTDRRIVTARPGDLREHGKVASSVSLDLVRYVRAATAEEAGGKARIDVITREENVRWTFHPETTDEHVGALAAVLAASMTIPDEERDALTRRGVPVLTSAATRATSLPAGSVGVPT</sequence>
<accession>A0ABU8RF65</accession>
<dbReference type="EMBL" id="JBBIAA010000001">
    <property type="protein sequence ID" value="MEJ5943690.1"/>
    <property type="molecule type" value="Genomic_DNA"/>
</dbReference>
<dbReference type="Proteomes" id="UP001387100">
    <property type="component" value="Unassembled WGS sequence"/>
</dbReference>
<proteinExistence type="predicted"/>
<evidence type="ECO:0000313" key="1">
    <source>
        <dbReference type="EMBL" id="MEJ5943690.1"/>
    </source>
</evidence>
<name>A0ABU8RF65_9ACTN</name>
<evidence type="ECO:0000313" key="2">
    <source>
        <dbReference type="Proteomes" id="UP001387100"/>
    </source>
</evidence>
<keyword evidence="2" id="KW-1185">Reference proteome</keyword>
<reference evidence="1 2" key="1">
    <citation type="journal article" date="2017" name="Int. J. Syst. Evol. Microbiol.">
        <title>Pseudokineococcus basanitobsidens sp. nov., isolated from volcanic rock.</title>
        <authorList>
            <person name="Lee D.W."/>
            <person name="Park M.Y."/>
            <person name="Kim J.J."/>
            <person name="Kim B.S."/>
        </authorList>
    </citation>
    <scope>NUCLEOTIDE SEQUENCE [LARGE SCALE GENOMIC DNA]</scope>
    <source>
        <strain evidence="1 2">DSM 103726</strain>
    </source>
</reference>
<protein>
    <recommendedName>
        <fullName evidence="3">PIN domain-containing protein</fullName>
    </recommendedName>
</protein>
<gene>
    <name evidence="1" type="ORF">WDZ17_00090</name>
</gene>
<organism evidence="1 2">
    <name type="scientific">Pseudokineococcus basanitobsidens</name>
    <dbReference type="NCBI Taxonomy" id="1926649"/>
    <lineage>
        <taxon>Bacteria</taxon>
        <taxon>Bacillati</taxon>
        <taxon>Actinomycetota</taxon>
        <taxon>Actinomycetes</taxon>
        <taxon>Kineosporiales</taxon>
        <taxon>Kineosporiaceae</taxon>
        <taxon>Pseudokineococcus</taxon>
    </lineage>
</organism>
<dbReference type="RefSeq" id="WP_339573082.1">
    <property type="nucleotide sequence ID" value="NZ_JBBIAA010000001.1"/>
</dbReference>
<evidence type="ECO:0008006" key="3">
    <source>
        <dbReference type="Google" id="ProtNLM"/>
    </source>
</evidence>
<comment type="caution">
    <text evidence="1">The sequence shown here is derived from an EMBL/GenBank/DDBJ whole genome shotgun (WGS) entry which is preliminary data.</text>
</comment>